<sequence>MKQTILIAACSLSMSAFATPSTAQKMDALHQQMESVRQSLNKEQLKVLRDRVEKLNAQIAAGRPDTGCYDASGMLRAMSTNIELQWEAQTQGDADRHLKFWRELNTKYRTYSAQCAQS</sequence>
<comment type="caution">
    <text evidence="2">The sequence shown here is derived from an EMBL/GenBank/DDBJ whole genome shotgun (WGS) entry which is preliminary data.</text>
</comment>
<dbReference type="EMBL" id="JZWI01000021">
    <property type="protein sequence ID" value="KLN54704.1"/>
    <property type="molecule type" value="Genomic_DNA"/>
</dbReference>
<protein>
    <submittedName>
        <fullName evidence="2">Uncharacterized protein</fullName>
    </submittedName>
</protein>
<keyword evidence="3" id="KW-1185">Reference proteome</keyword>
<organism evidence="2 3">
    <name type="scientific">Variovorax paradoxus</name>
    <dbReference type="NCBI Taxonomy" id="34073"/>
    <lineage>
        <taxon>Bacteria</taxon>
        <taxon>Pseudomonadati</taxon>
        <taxon>Pseudomonadota</taxon>
        <taxon>Betaproteobacteria</taxon>
        <taxon>Burkholderiales</taxon>
        <taxon>Comamonadaceae</taxon>
        <taxon>Variovorax</taxon>
    </lineage>
</organism>
<dbReference type="AlphaFoldDB" id="A0A0H2LWX5"/>
<evidence type="ECO:0000313" key="3">
    <source>
        <dbReference type="Proteomes" id="UP000035170"/>
    </source>
</evidence>
<reference evidence="2 3" key="1">
    <citation type="submission" date="2015-03" db="EMBL/GenBank/DDBJ databases">
        <title>Genome sequence of Variovorax paradoxus TBEA6.</title>
        <authorList>
            <person name="Poehlein A."/>
            <person name="Schuldes J."/>
            <person name="Wuebbeler J.H."/>
            <person name="Hiessl S."/>
            <person name="Steinbuechel A."/>
            <person name="Daniel R."/>
        </authorList>
    </citation>
    <scope>NUCLEOTIDE SEQUENCE [LARGE SCALE GENOMIC DNA]</scope>
    <source>
        <strain evidence="2 3">TBEA6</strain>
    </source>
</reference>
<dbReference type="RefSeq" id="WP_047785756.1">
    <property type="nucleotide sequence ID" value="NZ_JZWI01000021.1"/>
</dbReference>
<accession>A0A0H2LWX5</accession>
<name>A0A0H2LWX5_VARPD</name>
<proteinExistence type="predicted"/>
<evidence type="ECO:0000313" key="2">
    <source>
        <dbReference type="EMBL" id="KLN54704.1"/>
    </source>
</evidence>
<feature type="chain" id="PRO_5002596713" evidence="1">
    <location>
        <begin position="19"/>
        <end position="118"/>
    </location>
</feature>
<dbReference type="Proteomes" id="UP000035170">
    <property type="component" value="Unassembled WGS sequence"/>
</dbReference>
<dbReference type="PATRIC" id="fig|34073.19.peg.4104"/>
<gene>
    <name evidence="2" type="ORF">VPARA_40080</name>
</gene>
<feature type="signal peptide" evidence="1">
    <location>
        <begin position="1"/>
        <end position="18"/>
    </location>
</feature>
<evidence type="ECO:0000256" key="1">
    <source>
        <dbReference type="SAM" id="SignalP"/>
    </source>
</evidence>
<keyword evidence="1" id="KW-0732">Signal</keyword>